<dbReference type="EMBL" id="JBHSHB010000014">
    <property type="protein sequence ID" value="MFC4690534.1"/>
    <property type="molecule type" value="Genomic_DNA"/>
</dbReference>
<evidence type="ECO:0000313" key="1">
    <source>
        <dbReference type="EMBL" id="MFC4690534.1"/>
    </source>
</evidence>
<organism evidence="1 2">
    <name type="scientific">Dokdonia genika</name>
    <dbReference type="NCBI Taxonomy" id="308113"/>
    <lineage>
        <taxon>Bacteria</taxon>
        <taxon>Pseudomonadati</taxon>
        <taxon>Bacteroidota</taxon>
        <taxon>Flavobacteriia</taxon>
        <taxon>Flavobacteriales</taxon>
        <taxon>Flavobacteriaceae</taxon>
        <taxon>Dokdonia</taxon>
    </lineage>
</organism>
<protein>
    <recommendedName>
        <fullName evidence="3">NlpE C-terminal OB domain-containing protein</fullName>
    </recommendedName>
</protein>
<reference evidence="2" key="1">
    <citation type="journal article" date="2019" name="Int. J. Syst. Evol. Microbiol.">
        <title>The Global Catalogue of Microorganisms (GCM) 10K type strain sequencing project: providing services to taxonomists for standard genome sequencing and annotation.</title>
        <authorList>
            <consortium name="The Broad Institute Genomics Platform"/>
            <consortium name="The Broad Institute Genome Sequencing Center for Infectious Disease"/>
            <person name="Wu L."/>
            <person name="Ma J."/>
        </authorList>
    </citation>
    <scope>NUCLEOTIDE SEQUENCE [LARGE SCALE GENOMIC DNA]</scope>
    <source>
        <strain evidence="2">CGMCC 4.7427</strain>
    </source>
</reference>
<gene>
    <name evidence="1" type="ORF">ACFO5T_08860</name>
</gene>
<dbReference type="RefSeq" id="WP_380033685.1">
    <property type="nucleotide sequence ID" value="NZ_JBHSHB010000014.1"/>
</dbReference>
<comment type="caution">
    <text evidence="1">The sequence shown here is derived from an EMBL/GenBank/DDBJ whole genome shotgun (WGS) entry which is preliminary data.</text>
</comment>
<evidence type="ECO:0008006" key="3">
    <source>
        <dbReference type="Google" id="ProtNLM"/>
    </source>
</evidence>
<dbReference type="Proteomes" id="UP001595878">
    <property type="component" value="Unassembled WGS sequence"/>
</dbReference>
<accession>A0ABV9L924</accession>
<dbReference type="PROSITE" id="PS51257">
    <property type="entry name" value="PROKAR_LIPOPROTEIN"/>
    <property type="match status" value="1"/>
</dbReference>
<name>A0ABV9L924_9FLAO</name>
<keyword evidence="2" id="KW-1185">Reference proteome</keyword>
<proteinExistence type="predicted"/>
<sequence length="139" mass="15149">MKNFLLLAIAITAFISCKETPASDQVAAEFETLEGEFIYLADAAVLKGDTFIYGVTLDEKMYELATIIKPLQRDEFDMVPVIIKGELHSKAAGEEGWDEIVTIKEILEVKAPTGEAPLKLEAGDKLKTEGGSLKVESGK</sequence>
<evidence type="ECO:0000313" key="2">
    <source>
        <dbReference type="Proteomes" id="UP001595878"/>
    </source>
</evidence>